<dbReference type="Proteomes" id="UP000695022">
    <property type="component" value="Unplaced"/>
</dbReference>
<organism evidence="2 3">
    <name type="scientific">Priapulus caudatus</name>
    <name type="common">Priapulid worm</name>
    <dbReference type="NCBI Taxonomy" id="37621"/>
    <lineage>
        <taxon>Eukaryota</taxon>
        <taxon>Metazoa</taxon>
        <taxon>Ecdysozoa</taxon>
        <taxon>Scalidophora</taxon>
        <taxon>Priapulida</taxon>
        <taxon>Priapulimorpha</taxon>
        <taxon>Priapulimorphida</taxon>
        <taxon>Priapulidae</taxon>
        <taxon>Priapulus</taxon>
    </lineage>
</organism>
<evidence type="ECO:0000313" key="3">
    <source>
        <dbReference type="RefSeq" id="XP_014662371.1"/>
    </source>
</evidence>
<dbReference type="CDD" id="cd09076">
    <property type="entry name" value="L1-EN"/>
    <property type="match status" value="1"/>
</dbReference>
<protein>
    <submittedName>
        <fullName evidence="3">Uncharacterized protein LOC106805334</fullName>
    </submittedName>
</protein>
<accession>A0ABM1DR00</accession>
<feature type="domain" description="Endonuclease/exonuclease/phosphatase" evidence="1">
    <location>
        <begin position="8"/>
        <end position="230"/>
    </location>
</feature>
<dbReference type="GeneID" id="106805334"/>
<dbReference type="InterPro" id="IPR027124">
    <property type="entry name" value="Swc5/CFDP1/2"/>
</dbReference>
<dbReference type="PANTHER" id="PTHR23227">
    <property type="entry name" value="BUCENTAUR RELATED"/>
    <property type="match status" value="1"/>
</dbReference>
<dbReference type="RefSeq" id="XP_014662371.1">
    <property type="nucleotide sequence ID" value="XM_014806885.1"/>
</dbReference>
<proteinExistence type="predicted"/>
<dbReference type="InterPro" id="IPR036691">
    <property type="entry name" value="Endo/exonu/phosph_ase_sf"/>
</dbReference>
<reference evidence="3" key="1">
    <citation type="submission" date="2025-08" db="UniProtKB">
        <authorList>
            <consortium name="RefSeq"/>
        </authorList>
    </citation>
    <scope>IDENTIFICATION</scope>
</reference>
<gene>
    <name evidence="3" type="primary">LOC106805334</name>
</gene>
<dbReference type="PANTHER" id="PTHR23227:SF84">
    <property type="entry name" value="ENDONUCLEASE_EXONUCLEASE_PHOSPHATASE DOMAIN-CONTAINING PROTEIN"/>
    <property type="match status" value="1"/>
</dbReference>
<sequence length="512" mass="58444">MPLIVGFWNVRTLMDNPNADRPERRTALVARELERYNIDIAALSETRLTNDQLTESGGGYTFFWSGRSEEERREAGVGFAIKNHLVLKLSSLPKGMNNRLMTLQLPLRLNRTLTMVSAYGPTMTNPDNVKDKFYEELDALIAAVPKSNKLLVLGDFNVRVGHDHMTWENIVGHYGVGNCNSNGLLLLKTCAINKLCITNTVFCLPNRNKTSWMHPRSKHWHLIDYVISKQRDRQNVRVTKFMCGADCWTDHRLIISKLNICIQPKRRPQGKTTTKRLNVSNLNSNVTATQLLNELNAKLADFHPSGDVVNDWETFRDGVYSTSYEILGARTKKNQDWFDEHYEEIKTYLQEKQRLHRAYINDPTSTSKKTAFNNICQTVQAKLRQMQDSWLARKADGIQSFADRHDSKSFYAALKAIYRPQSSGTSLLLSGDVTTLITDKDKILERWAEHFQAVLNRPSNINDDAIDRIEQVEINHEMDLPPEEHEVKKAIQQLAAGKAPGSDDIPAEIYKT</sequence>
<dbReference type="SUPFAM" id="SSF56219">
    <property type="entry name" value="DNase I-like"/>
    <property type="match status" value="1"/>
</dbReference>
<dbReference type="InterPro" id="IPR005135">
    <property type="entry name" value="Endo/exonuclease/phosphatase"/>
</dbReference>
<keyword evidence="2" id="KW-1185">Reference proteome</keyword>
<dbReference type="Pfam" id="PF03372">
    <property type="entry name" value="Exo_endo_phos"/>
    <property type="match status" value="1"/>
</dbReference>
<dbReference type="Gene3D" id="3.60.10.10">
    <property type="entry name" value="Endonuclease/exonuclease/phosphatase"/>
    <property type="match status" value="1"/>
</dbReference>
<name>A0ABM1DR00_PRICU</name>
<evidence type="ECO:0000259" key="1">
    <source>
        <dbReference type="Pfam" id="PF03372"/>
    </source>
</evidence>
<evidence type="ECO:0000313" key="2">
    <source>
        <dbReference type="Proteomes" id="UP000695022"/>
    </source>
</evidence>